<protein>
    <submittedName>
        <fullName evidence="1">Uncharacterized protein</fullName>
    </submittedName>
</protein>
<reference evidence="1 2" key="1">
    <citation type="submission" date="2017-12" db="EMBL/GenBank/DDBJ databases">
        <title>Comparative genomics of Botrytis spp.</title>
        <authorList>
            <person name="Valero-Jimenez C.A."/>
            <person name="Tapia P."/>
            <person name="Veloso J."/>
            <person name="Silva-Moreno E."/>
            <person name="Staats M."/>
            <person name="Valdes J.H."/>
            <person name="Van Kan J.A.L."/>
        </authorList>
    </citation>
    <scope>NUCLEOTIDE SEQUENCE [LARGE SCALE GENOMIC DNA]</scope>
    <source>
        <strain evidence="1 2">MUCL2120</strain>
    </source>
</reference>
<evidence type="ECO:0000313" key="2">
    <source>
        <dbReference type="Proteomes" id="UP000297452"/>
    </source>
</evidence>
<keyword evidence="2" id="KW-1185">Reference proteome</keyword>
<name>A0A4Z1I2Z2_9HELO</name>
<dbReference type="EMBL" id="PQXJ01000240">
    <property type="protein sequence ID" value="TGO55665.1"/>
    <property type="molecule type" value="Genomic_DNA"/>
</dbReference>
<dbReference type="Proteomes" id="UP000297452">
    <property type="component" value="Unassembled WGS sequence"/>
</dbReference>
<evidence type="ECO:0000313" key="1">
    <source>
        <dbReference type="EMBL" id="TGO55665.1"/>
    </source>
</evidence>
<comment type="caution">
    <text evidence="1">The sequence shown here is derived from an EMBL/GenBank/DDBJ whole genome shotgun (WGS) entry which is preliminary data.</text>
</comment>
<dbReference type="OrthoDB" id="2391627at2759"/>
<gene>
    <name evidence="1" type="ORF">BOTNAR_0240g00220</name>
</gene>
<accession>A0A4Z1I2Z2</accession>
<organism evidence="1 2">
    <name type="scientific">Botryotinia narcissicola</name>
    <dbReference type="NCBI Taxonomy" id="278944"/>
    <lineage>
        <taxon>Eukaryota</taxon>
        <taxon>Fungi</taxon>
        <taxon>Dikarya</taxon>
        <taxon>Ascomycota</taxon>
        <taxon>Pezizomycotina</taxon>
        <taxon>Leotiomycetes</taxon>
        <taxon>Helotiales</taxon>
        <taxon>Sclerotiniaceae</taxon>
        <taxon>Botryotinia</taxon>
    </lineage>
</organism>
<proteinExistence type="predicted"/>
<dbReference type="AlphaFoldDB" id="A0A4Z1I2Z2"/>
<sequence length="71" mass="7862">MPEANNKSSGYRRLTFSITNILSTSRLPLNYQPHILLFKMGSNGDFHVSTGITPPKGPVSYSTYKSPYGPK</sequence>